<feature type="domain" description="tRNA-splicing endonuclease subunit Sen54 N-terminal" evidence="4">
    <location>
        <begin position="73"/>
        <end position="141"/>
    </location>
</feature>
<dbReference type="AlphaFoldDB" id="A0A1G4JV31"/>
<evidence type="ECO:0000256" key="1">
    <source>
        <dbReference type="ARBA" id="ARBA00005736"/>
    </source>
</evidence>
<evidence type="ECO:0000259" key="4">
    <source>
        <dbReference type="Pfam" id="PF12928"/>
    </source>
</evidence>
<dbReference type="PANTHER" id="PTHR21027">
    <property type="entry name" value="TRNA-SPLICING ENDONUCLEASE SUBUNIT SEN54"/>
    <property type="match status" value="1"/>
</dbReference>
<dbReference type="Proteomes" id="UP000189911">
    <property type="component" value="Chromosome E"/>
</dbReference>
<evidence type="ECO:0000256" key="3">
    <source>
        <dbReference type="SAM" id="MobiDB-lite"/>
    </source>
</evidence>
<sequence length="432" mass="49131">MISASGEQDEESFIPSTLLDSDDDADELSRDWSHIAKLCKSQVVVPKRGEKDYEPDGTDAQEMLLYRAKKAMFDSLSDAARGAVVKNLIKAYYVPELHRGFVSHPKGSFMHTMGRVDRDGVCWLTFHEFVYLAERGTISPYFKRADRQDHELDPPMSIQDLYLLFKSPQECDDFLIYAHLKRLGFIVMNTPEATLAVGEPSSKLRPRTTQTLSSLAKEALQFLRIPTYHPLQFHLTRYTTSGQIYEALNKLVPFYAATKTSQSTSYEECNKSEVVKYPKFTFDVWKPRGSFKKKTPGLPDFQILILNKNSSDYKFPTYSEMKLIFANLSYDAEELTGASKNGKPTEGLSGSKKDKRFAKQVPPHIEQQRRLKKGYRSFVLAVMDDGLTSFVKITEADFGSENVWFKPSSQLPKARPKIARGKMSDASRRSNI</sequence>
<keyword evidence="6" id="KW-1185">Reference proteome</keyword>
<dbReference type="InterPro" id="IPR024337">
    <property type="entry name" value="tRNA_splic_suSen54"/>
</dbReference>
<name>A0A1G4JV31_9SACH</name>
<proteinExistence type="inferred from homology"/>
<evidence type="ECO:0000313" key="6">
    <source>
        <dbReference type="Proteomes" id="UP000189911"/>
    </source>
</evidence>
<dbReference type="OrthoDB" id="408683at2759"/>
<dbReference type="PANTHER" id="PTHR21027:SF1">
    <property type="entry name" value="TRNA-SPLICING ENDONUCLEASE SUBUNIT SEN54"/>
    <property type="match status" value="1"/>
</dbReference>
<dbReference type="EMBL" id="LT598451">
    <property type="protein sequence ID" value="SCU94871.1"/>
    <property type="molecule type" value="Genomic_DNA"/>
</dbReference>
<organism evidence="5 6">
    <name type="scientific">Lachancea nothofagi CBS 11611</name>
    <dbReference type="NCBI Taxonomy" id="1266666"/>
    <lineage>
        <taxon>Eukaryota</taxon>
        <taxon>Fungi</taxon>
        <taxon>Dikarya</taxon>
        <taxon>Ascomycota</taxon>
        <taxon>Saccharomycotina</taxon>
        <taxon>Saccharomycetes</taxon>
        <taxon>Saccharomycetales</taxon>
        <taxon>Saccharomycetaceae</taxon>
        <taxon>Lachancea</taxon>
    </lineage>
</organism>
<feature type="region of interest" description="Disordered" evidence="3">
    <location>
        <begin position="1"/>
        <end position="25"/>
    </location>
</feature>
<accession>A0A1G4JV31</accession>
<comment type="similarity">
    <text evidence="1">Belongs to the SEN54 family.</text>
</comment>
<reference evidence="6" key="1">
    <citation type="submission" date="2016-03" db="EMBL/GenBank/DDBJ databases">
        <authorList>
            <person name="Devillers Hugo."/>
        </authorList>
    </citation>
    <scope>NUCLEOTIDE SEQUENCE [LARGE SCALE GENOMIC DNA]</scope>
</reference>
<keyword evidence="2" id="KW-0819">tRNA processing</keyword>
<dbReference type="InterPro" id="IPR024336">
    <property type="entry name" value="tRNA_splic_suSen54_N"/>
</dbReference>
<dbReference type="Pfam" id="PF12928">
    <property type="entry name" value="tRNA_int_end_N2"/>
    <property type="match status" value="1"/>
</dbReference>
<dbReference type="GO" id="GO:0000379">
    <property type="term" value="P:tRNA-type intron splice site recognition and cleavage"/>
    <property type="evidence" value="ECO:0007669"/>
    <property type="project" value="TreeGrafter"/>
</dbReference>
<evidence type="ECO:0000256" key="2">
    <source>
        <dbReference type="ARBA" id="ARBA00022694"/>
    </source>
</evidence>
<gene>
    <name evidence="5" type="ORF">LANO_0E08482G</name>
</gene>
<protein>
    <submittedName>
        <fullName evidence="5">LANO_0E08482g1_1</fullName>
    </submittedName>
</protein>
<evidence type="ECO:0000313" key="5">
    <source>
        <dbReference type="EMBL" id="SCU94871.1"/>
    </source>
</evidence>
<feature type="region of interest" description="Disordered" evidence="3">
    <location>
        <begin position="336"/>
        <end position="366"/>
    </location>
</feature>
<dbReference type="GO" id="GO:0000214">
    <property type="term" value="C:tRNA-intron endonuclease complex"/>
    <property type="evidence" value="ECO:0007669"/>
    <property type="project" value="TreeGrafter"/>
</dbReference>